<comment type="caution">
    <text evidence="5">The sequence shown here is derived from an EMBL/GenBank/DDBJ whole genome shotgun (WGS) entry which is preliminary data.</text>
</comment>
<dbReference type="PANTHER" id="PTHR24112">
    <property type="entry name" value="LEUCINE-RICH REPEAT, ISOFORM F-RELATED"/>
    <property type="match status" value="1"/>
</dbReference>
<keyword evidence="2" id="KW-0677">Repeat</keyword>
<accession>A0A443STC9</accession>
<proteinExistence type="inferred from homology"/>
<dbReference type="SMART" id="SM00368">
    <property type="entry name" value="LRR_RI"/>
    <property type="match status" value="7"/>
</dbReference>
<evidence type="ECO:0000313" key="5">
    <source>
        <dbReference type="EMBL" id="RWS30785.1"/>
    </source>
</evidence>
<evidence type="ECO:0000313" key="6">
    <source>
        <dbReference type="Proteomes" id="UP000288716"/>
    </source>
</evidence>
<dbReference type="SUPFAM" id="SSF52047">
    <property type="entry name" value="RNI-like"/>
    <property type="match status" value="1"/>
</dbReference>
<dbReference type="OrthoDB" id="10034042at2759"/>
<dbReference type="Pfam" id="PF00560">
    <property type="entry name" value="LRR_1"/>
    <property type="match status" value="1"/>
</dbReference>
<evidence type="ECO:0000256" key="4">
    <source>
        <dbReference type="SAM" id="MobiDB-lite"/>
    </source>
</evidence>
<sequence>MFLTNLCRVQQISMNKTPQQLTPENVVDAYRSACEKQSIKPINRVITQLECIPKLYTHNCSIKMKYCVSVAILKRLECFQYSGTGFKLERYTLINVAKKECNRLIGEYAIGEKLDPRHCEALEEILKRIQFRTIDLEACNLDDEGATALFDMIEYYESATRLNISGNKNIDIRGWQACCRMLKNTSCLQHLDLRNSGLSEQIMLTFGRALRLGSHLITLHLESSGISSRSLAILIAALKLNTNLRELYLGNNKLTQNDAIQIGNLLKANSTLELLDLRGNQLQDIGLSYITEGLSQQPFAPGDGLKTLILNDNQITGKGMSHLVDAMPLCHSLKGLSLSNNNIGNDGVIRLKDGLLASTTLLYLGLRSTKITCEGAVSIAEYVAENKSLQRLDLRENNIQTAGLMALALSIKHNTNIIRVDINGLIPPKDSAVFENCQQFVEEIENCAKNNYEAENNEIDDDYIQGLESPDSSSYESSSISFNGVFKNRSINISLPGLSKKESTKTTSNAINIPSTRPRFRVSRVCVEHEDKVPNTDNLNDNHSSLSFESFEMHVYGYNNYISLPNTQQQHSSQPKPILRSTSLSSWDSRYSEKEVRRSGRFSVSPVPDSEYNSSRVKRLQEEDEEFKSEASSSSPDSAKEENLSNEVESGNESGANLKENGNDLETEVTSAENGNVQKPKRKISFLLPEKQTESLDSGKYNHNRRMSTPAMSTAATKKHRSRVPSLKMFKTLESLDLKSSVPLSPTRLCQGWDFPVTALRLPPEVEEVIMKLELLPLDD</sequence>
<feature type="region of interest" description="Disordered" evidence="4">
    <location>
        <begin position="694"/>
        <end position="722"/>
    </location>
</feature>
<keyword evidence="6" id="KW-1185">Reference proteome</keyword>
<gene>
    <name evidence="5" type="ORF">B4U80_03835</name>
</gene>
<dbReference type="Proteomes" id="UP000288716">
    <property type="component" value="Unassembled WGS sequence"/>
</dbReference>
<evidence type="ECO:0000256" key="3">
    <source>
        <dbReference type="ARBA" id="ARBA00038315"/>
    </source>
</evidence>
<dbReference type="EMBL" id="NCKV01000377">
    <property type="protein sequence ID" value="RWS30785.1"/>
    <property type="molecule type" value="Genomic_DNA"/>
</dbReference>
<name>A0A443STC9_9ACAR</name>
<protein>
    <submittedName>
        <fullName evidence="5">Protein phosphatase 1 regulatory subunit 37-like protein</fullName>
    </submittedName>
</protein>
<keyword evidence="1" id="KW-0433">Leucine-rich repeat</keyword>
<dbReference type="Gene3D" id="3.80.10.10">
    <property type="entry name" value="Ribonuclease Inhibitor"/>
    <property type="match status" value="1"/>
</dbReference>
<feature type="compositionally biased region" description="Polar residues" evidence="4">
    <location>
        <begin position="645"/>
        <end position="655"/>
    </location>
</feature>
<feature type="region of interest" description="Disordered" evidence="4">
    <location>
        <begin position="566"/>
        <end position="662"/>
    </location>
</feature>
<dbReference type="Pfam" id="PF13516">
    <property type="entry name" value="LRR_6"/>
    <property type="match status" value="4"/>
</dbReference>
<dbReference type="VEuPathDB" id="VectorBase:LDEU001254"/>
<dbReference type="AlphaFoldDB" id="A0A443STC9"/>
<dbReference type="CDD" id="cd00116">
    <property type="entry name" value="LRR_RI"/>
    <property type="match status" value="1"/>
</dbReference>
<evidence type="ECO:0000256" key="2">
    <source>
        <dbReference type="ARBA" id="ARBA00022737"/>
    </source>
</evidence>
<feature type="compositionally biased region" description="Polar residues" evidence="4">
    <location>
        <begin position="566"/>
        <end position="589"/>
    </location>
</feature>
<reference evidence="5 6" key="1">
    <citation type="journal article" date="2018" name="Gigascience">
        <title>Genomes of trombidid mites reveal novel predicted allergens and laterally-transferred genes associated with secondary metabolism.</title>
        <authorList>
            <person name="Dong X."/>
            <person name="Chaisiri K."/>
            <person name="Xia D."/>
            <person name="Armstrong S.D."/>
            <person name="Fang Y."/>
            <person name="Donnelly M.J."/>
            <person name="Kadowaki T."/>
            <person name="McGarry J.W."/>
            <person name="Darby A.C."/>
            <person name="Makepeace B.L."/>
        </authorList>
    </citation>
    <scope>NUCLEOTIDE SEQUENCE [LARGE SCALE GENOMIC DNA]</scope>
    <source>
        <strain evidence="5">UoL-UT</strain>
    </source>
</reference>
<dbReference type="InterPro" id="IPR051279">
    <property type="entry name" value="PP1-Reg/Actin-Interact_Protein"/>
</dbReference>
<dbReference type="STRING" id="299467.A0A443STC9"/>
<dbReference type="PANTHER" id="PTHR24112:SF9">
    <property type="entry name" value="PROTEIN PHOSPHATASE 1 REGULATORY SUBUNIT 37"/>
    <property type="match status" value="1"/>
</dbReference>
<organism evidence="5 6">
    <name type="scientific">Leptotrombidium deliense</name>
    <dbReference type="NCBI Taxonomy" id="299467"/>
    <lineage>
        <taxon>Eukaryota</taxon>
        <taxon>Metazoa</taxon>
        <taxon>Ecdysozoa</taxon>
        <taxon>Arthropoda</taxon>
        <taxon>Chelicerata</taxon>
        <taxon>Arachnida</taxon>
        <taxon>Acari</taxon>
        <taxon>Acariformes</taxon>
        <taxon>Trombidiformes</taxon>
        <taxon>Prostigmata</taxon>
        <taxon>Anystina</taxon>
        <taxon>Parasitengona</taxon>
        <taxon>Trombiculoidea</taxon>
        <taxon>Trombiculidae</taxon>
        <taxon>Leptotrombidium</taxon>
    </lineage>
</organism>
<comment type="similarity">
    <text evidence="3">Belongs to the PPP1R37 family.</text>
</comment>
<dbReference type="InterPro" id="IPR001611">
    <property type="entry name" value="Leu-rich_rpt"/>
</dbReference>
<dbReference type="InterPro" id="IPR032675">
    <property type="entry name" value="LRR_dom_sf"/>
</dbReference>
<evidence type="ECO:0000256" key="1">
    <source>
        <dbReference type="ARBA" id="ARBA00022614"/>
    </source>
</evidence>